<dbReference type="GO" id="GO:0071949">
    <property type="term" value="F:FAD binding"/>
    <property type="evidence" value="ECO:0007669"/>
    <property type="project" value="InterPro"/>
</dbReference>
<comment type="caution">
    <text evidence="7">The sequence shown here is derived from an EMBL/GenBank/DDBJ whole genome shotgun (WGS) entry which is preliminary data.</text>
</comment>
<dbReference type="Gene3D" id="3.30.465.10">
    <property type="match status" value="1"/>
</dbReference>
<reference evidence="7" key="1">
    <citation type="submission" date="2023-06" db="EMBL/GenBank/DDBJ databases">
        <title>Genome-scale phylogeny and comparative genomics of the fungal order Sordariales.</title>
        <authorList>
            <consortium name="Lawrence Berkeley National Laboratory"/>
            <person name="Hensen N."/>
            <person name="Bonometti L."/>
            <person name="Westerberg I."/>
            <person name="Brannstrom I.O."/>
            <person name="Guillou S."/>
            <person name="Cros-Aarteil S."/>
            <person name="Calhoun S."/>
            <person name="Haridas S."/>
            <person name="Kuo A."/>
            <person name="Mondo S."/>
            <person name="Pangilinan J."/>
            <person name="Riley R."/>
            <person name="Labutti K."/>
            <person name="Andreopoulos B."/>
            <person name="Lipzen A."/>
            <person name="Chen C."/>
            <person name="Yanf M."/>
            <person name="Daum C."/>
            <person name="Ng V."/>
            <person name="Clum A."/>
            <person name="Steindorff A."/>
            <person name="Ohm R."/>
            <person name="Martin F."/>
            <person name="Silar P."/>
            <person name="Natvig D."/>
            <person name="Lalanne C."/>
            <person name="Gautier V."/>
            <person name="Ament-Velasquez S.L."/>
            <person name="Kruys A."/>
            <person name="Hutchinson M.I."/>
            <person name="Powell A.J."/>
            <person name="Barry K."/>
            <person name="Miller A.N."/>
            <person name="Grigoriev I.V."/>
            <person name="Debuchy R."/>
            <person name="Gladieux P."/>
            <person name="Thoren M.H."/>
            <person name="Johannesson H."/>
        </authorList>
    </citation>
    <scope>NUCLEOTIDE SEQUENCE</scope>
    <source>
        <strain evidence="7">SMH2532-1</strain>
    </source>
</reference>
<keyword evidence="5" id="KW-0560">Oxidoreductase</keyword>
<dbReference type="Pfam" id="PF01565">
    <property type="entry name" value="FAD_binding_4"/>
    <property type="match status" value="1"/>
</dbReference>
<keyword evidence="4" id="KW-0274">FAD</keyword>
<dbReference type="InterPro" id="IPR016169">
    <property type="entry name" value="FAD-bd_PCMH_sub2"/>
</dbReference>
<name>A0AA39XQS7_9PEZI</name>
<evidence type="ECO:0000256" key="3">
    <source>
        <dbReference type="ARBA" id="ARBA00022630"/>
    </source>
</evidence>
<evidence type="ECO:0000256" key="1">
    <source>
        <dbReference type="ARBA" id="ARBA00001974"/>
    </source>
</evidence>
<evidence type="ECO:0000259" key="6">
    <source>
        <dbReference type="PROSITE" id="PS51387"/>
    </source>
</evidence>
<dbReference type="Proteomes" id="UP001174936">
    <property type="component" value="Unassembled WGS sequence"/>
</dbReference>
<dbReference type="AlphaFoldDB" id="A0AA39XQS7"/>
<dbReference type="InterPro" id="IPR016167">
    <property type="entry name" value="FAD-bd_PCMH_sub1"/>
</dbReference>
<dbReference type="GO" id="GO:0016491">
    <property type="term" value="F:oxidoreductase activity"/>
    <property type="evidence" value="ECO:0007669"/>
    <property type="project" value="UniProtKB-KW"/>
</dbReference>
<dbReference type="InterPro" id="IPR012951">
    <property type="entry name" value="BBE"/>
</dbReference>
<dbReference type="PANTHER" id="PTHR42973:SF9">
    <property type="entry name" value="FAD-BINDING PCMH-TYPE DOMAIN-CONTAINING PROTEIN-RELATED"/>
    <property type="match status" value="1"/>
</dbReference>
<keyword evidence="8" id="KW-1185">Reference proteome</keyword>
<dbReference type="SUPFAM" id="SSF56176">
    <property type="entry name" value="FAD-binding/transporter-associated domain-like"/>
    <property type="match status" value="1"/>
</dbReference>
<dbReference type="InterPro" id="IPR050416">
    <property type="entry name" value="FAD-linked_Oxidoreductase"/>
</dbReference>
<comment type="similarity">
    <text evidence="2">Belongs to the oxygen-dependent FAD-linked oxidoreductase family.</text>
</comment>
<organism evidence="7 8">
    <name type="scientific">Cercophora newfieldiana</name>
    <dbReference type="NCBI Taxonomy" id="92897"/>
    <lineage>
        <taxon>Eukaryota</taxon>
        <taxon>Fungi</taxon>
        <taxon>Dikarya</taxon>
        <taxon>Ascomycota</taxon>
        <taxon>Pezizomycotina</taxon>
        <taxon>Sordariomycetes</taxon>
        <taxon>Sordariomycetidae</taxon>
        <taxon>Sordariales</taxon>
        <taxon>Lasiosphaeriaceae</taxon>
        <taxon>Cercophora</taxon>
    </lineage>
</organism>
<evidence type="ECO:0000256" key="2">
    <source>
        <dbReference type="ARBA" id="ARBA00005466"/>
    </source>
</evidence>
<dbReference type="Pfam" id="PF08031">
    <property type="entry name" value="BBE"/>
    <property type="match status" value="1"/>
</dbReference>
<dbReference type="Gene3D" id="3.40.462.20">
    <property type="match status" value="1"/>
</dbReference>
<keyword evidence="3" id="KW-0285">Flavoprotein</keyword>
<evidence type="ECO:0000313" key="8">
    <source>
        <dbReference type="Proteomes" id="UP001174936"/>
    </source>
</evidence>
<accession>A0AA39XQS7</accession>
<dbReference type="PROSITE" id="PS51387">
    <property type="entry name" value="FAD_PCMH"/>
    <property type="match status" value="1"/>
</dbReference>
<evidence type="ECO:0000313" key="7">
    <source>
        <dbReference type="EMBL" id="KAK0638508.1"/>
    </source>
</evidence>
<evidence type="ECO:0000256" key="5">
    <source>
        <dbReference type="ARBA" id="ARBA00023002"/>
    </source>
</evidence>
<dbReference type="Gene3D" id="3.30.43.10">
    <property type="entry name" value="Uridine Diphospho-n-acetylenolpyruvylglucosamine Reductase, domain 2"/>
    <property type="match status" value="1"/>
</dbReference>
<dbReference type="InterPro" id="IPR036318">
    <property type="entry name" value="FAD-bd_PCMH-like_sf"/>
</dbReference>
<dbReference type="InterPro" id="IPR006094">
    <property type="entry name" value="Oxid_FAD_bind_N"/>
</dbReference>
<protein>
    <recommendedName>
        <fullName evidence="6">FAD-binding PCMH-type domain-containing protein</fullName>
    </recommendedName>
</protein>
<dbReference type="InterPro" id="IPR016166">
    <property type="entry name" value="FAD-bd_PCMH"/>
</dbReference>
<dbReference type="EMBL" id="JAULSV010000007">
    <property type="protein sequence ID" value="KAK0638508.1"/>
    <property type="molecule type" value="Genomic_DNA"/>
</dbReference>
<dbReference type="PANTHER" id="PTHR42973">
    <property type="entry name" value="BINDING OXIDOREDUCTASE, PUTATIVE (AFU_ORTHOLOGUE AFUA_1G17690)-RELATED"/>
    <property type="match status" value="1"/>
</dbReference>
<sequence>MVASCAAKCITGAVSKHSGTSLFAELARQLSHDAALILPDDSLFSQHLRWQQYLKPTYSAVVEVANEQDVSTVVRFANKHSLPFLAVDGAHGHTTTLAKMQNGVAISLKKMKSIKIGPSGGYADLQAGLTSGEVMRHLWAHNKTTTTGGCLCTGVMGVSLGGGHGYLQGLLGRPADQILEARVILANGTFVVASENSNKDLFWALRGAGHNFGIVASVKFKIHDAIPTWSLVNLIFTQDKLEQVIDLANDFLSQDNHPAEFILWHTFMRRPDIDPVKSVISMLFIHPGPPSNLAPFIDPFTALLPSWNKTYASVPYPALFSITVTDEPSLSCAKGMNRHLMGVYVPRYNSTALRTVFELFDGIVRKYPDIAPTSVYFVEGYPQQATTRIPAEDSAVAWRGVPLLASPVWGYTNPAYSADIIAASKAMRKAMVEGSGQPQKTYVNYAFGDERLEEVYGDELWRLKQLRSLKRKWDPEQRFGFYAPIR</sequence>
<evidence type="ECO:0000256" key="4">
    <source>
        <dbReference type="ARBA" id="ARBA00022827"/>
    </source>
</evidence>
<feature type="domain" description="FAD-binding PCMH-type" evidence="6">
    <location>
        <begin position="54"/>
        <end position="225"/>
    </location>
</feature>
<comment type="cofactor">
    <cofactor evidence="1">
        <name>FAD</name>
        <dbReference type="ChEBI" id="CHEBI:57692"/>
    </cofactor>
</comment>
<gene>
    <name evidence="7" type="ORF">B0T16DRAFT_338189</name>
</gene>
<proteinExistence type="inferred from homology"/>